<evidence type="ECO:0000313" key="4">
    <source>
        <dbReference type="EMBL" id="KAF0930213.1"/>
    </source>
</evidence>
<accession>A0A6G1F011</accession>
<dbReference type="SUPFAM" id="SSF57667">
    <property type="entry name" value="beta-beta-alpha zinc fingers"/>
    <property type="match status" value="2"/>
</dbReference>
<evidence type="ECO:0000259" key="3">
    <source>
        <dbReference type="SMART" id="SM00451"/>
    </source>
</evidence>
<dbReference type="Gene3D" id="3.30.160.60">
    <property type="entry name" value="Classic Zinc Finger"/>
    <property type="match status" value="2"/>
</dbReference>
<evidence type="ECO:0000313" key="5">
    <source>
        <dbReference type="Proteomes" id="UP000479710"/>
    </source>
</evidence>
<comment type="caution">
    <text evidence="4">The sequence shown here is derived from an EMBL/GenBank/DDBJ whole genome shotgun (WGS) entry which is preliminary data.</text>
</comment>
<dbReference type="AlphaFoldDB" id="A0A6G1F011"/>
<evidence type="ECO:0000259" key="2">
    <source>
        <dbReference type="SMART" id="SM00355"/>
    </source>
</evidence>
<dbReference type="PANTHER" id="PTHR46786:SF1">
    <property type="entry name" value="ZINC FINGER MATRIN-TYPE PROTEIN 3"/>
    <property type="match status" value="1"/>
</dbReference>
<keyword evidence="5" id="KW-1185">Reference proteome</keyword>
<dbReference type="OrthoDB" id="694733at2759"/>
<gene>
    <name evidence="4" type="ORF">E2562_030858</name>
</gene>
<dbReference type="GO" id="GO:0008270">
    <property type="term" value="F:zinc ion binding"/>
    <property type="evidence" value="ECO:0007669"/>
    <property type="project" value="InterPro"/>
</dbReference>
<feature type="domain" description="U1-type" evidence="3">
    <location>
        <begin position="192"/>
        <end position="226"/>
    </location>
</feature>
<dbReference type="InterPro" id="IPR013087">
    <property type="entry name" value="Znf_C2H2_type"/>
</dbReference>
<dbReference type="InterPro" id="IPR036236">
    <property type="entry name" value="Znf_C2H2_sf"/>
</dbReference>
<dbReference type="PANTHER" id="PTHR46786">
    <property type="entry name" value="ZINC FINGER MATRIN-TYPE PROTEIN 3"/>
    <property type="match status" value="1"/>
</dbReference>
<evidence type="ECO:0008006" key="6">
    <source>
        <dbReference type="Google" id="ProtNLM"/>
    </source>
</evidence>
<feature type="domain" description="C2H2-type" evidence="2">
    <location>
        <begin position="158"/>
        <end position="182"/>
    </location>
</feature>
<feature type="region of interest" description="Disordered" evidence="1">
    <location>
        <begin position="46"/>
        <end position="146"/>
    </location>
</feature>
<dbReference type="SMART" id="SM00451">
    <property type="entry name" value="ZnF_U1"/>
    <property type="match status" value="2"/>
</dbReference>
<protein>
    <recommendedName>
        <fullName evidence="6">C2H2-type domain-containing protein</fullName>
    </recommendedName>
</protein>
<dbReference type="EMBL" id="SPHZ02000002">
    <property type="protein sequence ID" value="KAF0930213.1"/>
    <property type="molecule type" value="Genomic_DNA"/>
</dbReference>
<dbReference type="InterPro" id="IPR003604">
    <property type="entry name" value="Matrin/U1-like-C_Znf_C2H2"/>
</dbReference>
<reference evidence="4 5" key="1">
    <citation type="submission" date="2019-11" db="EMBL/GenBank/DDBJ databases">
        <title>Whole genome sequence of Oryza granulata.</title>
        <authorList>
            <person name="Li W."/>
        </authorList>
    </citation>
    <scope>NUCLEOTIDE SEQUENCE [LARGE SCALE GENOMIC DNA]</scope>
    <source>
        <strain evidence="5">cv. Menghai</strain>
        <tissue evidence="4">Leaf</tissue>
    </source>
</reference>
<feature type="domain" description="U1-type" evidence="3">
    <location>
        <begin position="155"/>
        <end position="189"/>
    </location>
</feature>
<proteinExistence type="predicted"/>
<feature type="compositionally biased region" description="Low complexity" evidence="1">
    <location>
        <begin position="98"/>
        <end position="125"/>
    </location>
</feature>
<feature type="compositionally biased region" description="Pro residues" evidence="1">
    <location>
        <begin position="61"/>
        <end position="78"/>
    </location>
</feature>
<feature type="domain" description="C2H2-type" evidence="2">
    <location>
        <begin position="195"/>
        <end position="219"/>
    </location>
</feature>
<dbReference type="GO" id="GO:0003676">
    <property type="term" value="F:nucleic acid binding"/>
    <property type="evidence" value="ECO:0007669"/>
    <property type="project" value="InterPro"/>
</dbReference>
<dbReference type="Pfam" id="PF12874">
    <property type="entry name" value="zf-met"/>
    <property type="match status" value="2"/>
</dbReference>
<dbReference type="Proteomes" id="UP000479710">
    <property type="component" value="Unassembled WGS sequence"/>
</dbReference>
<dbReference type="InterPro" id="IPR052644">
    <property type="entry name" value="ZMAT3"/>
</dbReference>
<organism evidence="4 5">
    <name type="scientific">Oryza meyeriana var. granulata</name>
    <dbReference type="NCBI Taxonomy" id="110450"/>
    <lineage>
        <taxon>Eukaryota</taxon>
        <taxon>Viridiplantae</taxon>
        <taxon>Streptophyta</taxon>
        <taxon>Embryophyta</taxon>
        <taxon>Tracheophyta</taxon>
        <taxon>Spermatophyta</taxon>
        <taxon>Magnoliopsida</taxon>
        <taxon>Liliopsida</taxon>
        <taxon>Poales</taxon>
        <taxon>Poaceae</taxon>
        <taxon>BOP clade</taxon>
        <taxon>Oryzoideae</taxon>
        <taxon>Oryzeae</taxon>
        <taxon>Oryzinae</taxon>
        <taxon>Oryza</taxon>
        <taxon>Oryza meyeriana</taxon>
    </lineage>
</organism>
<sequence>MAAPLPGNVKEESEGNMDSAQSGQAIIGQDFMDIFRNDNRLRELLMKVGQKRASGSSAKPALPPPVQQQPLPPPPPPEHGSWGKRPATGPPPGFAGVRQPPQKQLLPPRRRAQQQPAAQAASQPSPHHHRDQSSQLPGGEGPAPAANALSIRKKTAAVFCGVCNVKCMTPFNLREHEAGRKHRDKVAMIAGEKNVRCQVCDVMLASELNVAQHYAGRQHLQRLRLGRRGGGGNGTTGSGQMV</sequence>
<dbReference type="SMART" id="SM00355">
    <property type="entry name" value="ZnF_C2H2"/>
    <property type="match status" value="2"/>
</dbReference>
<name>A0A6G1F011_9ORYZ</name>
<feature type="region of interest" description="Disordered" evidence="1">
    <location>
        <begin position="1"/>
        <end position="27"/>
    </location>
</feature>
<evidence type="ECO:0000256" key="1">
    <source>
        <dbReference type="SAM" id="MobiDB-lite"/>
    </source>
</evidence>